<dbReference type="OrthoDB" id="9808363at2"/>
<evidence type="ECO:0000259" key="4">
    <source>
        <dbReference type="PROSITE" id="PS50893"/>
    </source>
</evidence>
<dbReference type="Pfam" id="PF00005">
    <property type="entry name" value="ABC_tran"/>
    <property type="match status" value="1"/>
</dbReference>
<dbReference type="AlphaFoldDB" id="A0A060R713"/>
<feature type="domain" description="ABC transporter" evidence="4">
    <location>
        <begin position="2"/>
        <end position="226"/>
    </location>
</feature>
<dbReference type="CDD" id="cd03230">
    <property type="entry name" value="ABC_DR_subfamily_A"/>
    <property type="match status" value="1"/>
</dbReference>
<dbReference type="Gene3D" id="3.40.50.300">
    <property type="entry name" value="P-loop containing nucleotide triphosphate hydrolases"/>
    <property type="match status" value="1"/>
</dbReference>
<dbReference type="PATRIC" id="fig|1433126.3.peg.885"/>
<dbReference type="GO" id="GO:0005524">
    <property type="term" value="F:ATP binding"/>
    <property type="evidence" value="ECO:0007669"/>
    <property type="project" value="UniProtKB-KW"/>
</dbReference>
<dbReference type="InterPro" id="IPR003593">
    <property type="entry name" value="AAA+_ATPase"/>
</dbReference>
<dbReference type="eggNOG" id="COG1131">
    <property type="taxonomic scope" value="Bacteria"/>
</dbReference>
<dbReference type="STRING" id="1433126.BN938_0886"/>
<evidence type="ECO:0000256" key="3">
    <source>
        <dbReference type="ARBA" id="ARBA00022840"/>
    </source>
</evidence>
<name>A0A060R713_9BACT</name>
<dbReference type="HOGENOM" id="CLU_000604_1_2_10"/>
<sequence>MVTIQNLSFSYKARPVFSGLSMELSEGSVYGLLGKNGAGKTTLLKIIAGLLSPKSGSISTLGEIPTKRTPKMLGEVFFLPEEFDLPRMSITEYAKYYGVFYPNFSQKDLDRYLENLEVEANQNLHTMSFGQKKKAMIAFALACNTKLLIMDEPTNGLDIPSKSCFRRVIASIAEQDRTIIISTHQVRDLDQLIDAVVILDESSILLNASVGEITSKLCFTHLSPEEDAIYAEQTIHGRWGVKVNSEALDSPMDMEILFNATTANRAAIKEIFKR</sequence>
<keyword evidence="2" id="KW-0547">Nucleotide-binding</keyword>
<dbReference type="PANTHER" id="PTHR42939:SF1">
    <property type="entry name" value="ABC TRANSPORTER ATP-BINDING PROTEIN ALBC-RELATED"/>
    <property type="match status" value="1"/>
</dbReference>
<dbReference type="InterPro" id="IPR051782">
    <property type="entry name" value="ABC_Transporter_VariousFunc"/>
</dbReference>
<reference evidence="5 6" key="1">
    <citation type="journal article" date="2015" name="Genome Announc.">
        <title>Complete Genome Sequence of the Novel Leech Symbiont Mucinivorans hirudinis M3T.</title>
        <authorList>
            <person name="Nelson M.C."/>
            <person name="Bomar L."/>
            <person name="Graf J."/>
        </authorList>
    </citation>
    <scope>NUCLEOTIDE SEQUENCE [LARGE SCALE GENOMIC DNA]</scope>
    <source>
        <strain evidence="6">M3</strain>
    </source>
</reference>
<dbReference type="PANTHER" id="PTHR42939">
    <property type="entry name" value="ABC TRANSPORTER ATP-BINDING PROTEIN ALBC-RELATED"/>
    <property type="match status" value="1"/>
</dbReference>
<keyword evidence="3 5" id="KW-0067">ATP-binding</keyword>
<keyword evidence="1" id="KW-0813">Transport</keyword>
<dbReference type="Proteomes" id="UP000027616">
    <property type="component" value="Chromosome I"/>
</dbReference>
<dbReference type="SUPFAM" id="SSF52540">
    <property type="entry name" value="P-loop containing nucleoside triphosphate hydrolases"/>
    <property type="match status" value="1"/>
</dbReference>
<accession>A0A060R713</accession>
<evidence type="ECO:0000313" key="5">
    <source>
        <dbReference type="EMBL" id="CDN30986.1"/>
    </source>
</evidence>
<dbReference type="PROSITE" id="PS50893">
    <property type="entry name" value="ABC_TRANSPORTER_2"/>
    <property type="match status" value="1"/>
</dbReference>
<organism evidence="5 6">
    <name type="scientific">Mucinivorans hirudinis</name>
    <dbReference type="NCBI Taxonomy" id="1433126"/>
    <lineage>
        <taxon>Bacteria</taxon>
        <taxon>Pseudomonadati</taxon>
        <taxon>Bacteroidota</taxon>
        <taxon>Bacteroidia</taxon>
        <taxon>Bacteroidales</taxon>
        <taxon>Rikenellaceae</taxon>
        <taxon>Mucinivorans</taxon>
    </lineage>
</organism>
<proteinExistence type="predicted"/>
<dbReference type="EMBL" id="HG934468">
    <property type="protein sequence ID" value="CDN30986.1"/>
    <property type="molecule type" value="Genomic_DNA"/>
</dbReference>
<dbReference type="SMART" id="SM00382">
    <property type="entry name" value="AAA"/>
    <property type="match status" value="1"/>
</dbReference>
<evidence type="ECO:0000256" key="2">
    <source>
        <dbReference type="ARBA" id="ARBA00022741"/>
    </source>
</evidence>
<evidence type="ECO:0000256" key="1">
    <source>
        <dbReference type="ARBA" id="ARBA00022448"/>
    </source>
</evidence>
<dbReference type="InterPro" id="IPR003439">
    <property type="entry name" value="ABC_transporter-like_ATP-bd"/>
</dbReference>
<dbReference type="GO" id="GO:0016887">
    <property type="term" value="F:ATP hydrolysis activity"/>
    <property type="evidence" value="ECO:0007669"/>
    <property type="project" value="InterPro"/>
</dbReference>
<evidence type="ECO:0000313" key="6">
    <source>
        <dbReference type="Proteomes" id="UP000027616"/>
    </source>
</evidence>
<dbReference type="KEGG" id="rbc:BN938_0886"/>
<keyword evidence="6" id="KW-1185">Reference proteome</keyword>
<protein>
    <submittedName>
        <fullName evidence="5">ABC transporter ATP-binding protein</fullName>
    </submittedName>
</protein>
<gene>
    <name evidence="5" type="ORF">BN938_0886</name>
</gene>
<dbReference type="InterPro" id="IPR027417">
    <property type="entry name" value="P-loop_NTPase"/>
</dbReference>